<feature type="compositionally biased region" description="Low complexity" evidence="1">
    <location>
        <begin position="677"/>
        <end position="686"/>
    </location>
</feature>
<feature type="compositionally biased region" description="Acidic residues" evidence="1">
    <location>
        <begin position="873"/>
        <end position="885"/>
    </location>
</feature>
<feature type="compositionally biased region" description="Basic and acidic residues" evidence="1">
    <location>
        <begin position="956"/>
        <end position="969"/>
    </location>
</feature>
<organism evidence="3">
    <name type="scientific">Chlorella variabilis</name>
    <name type="common">Green alga</name>
    <dbReference type="NCBI Taxonomy" id="554065"/>
    <lineage>
        <taxon>Eukaryota</taxon>
        <taxon>Viridiplantae</taxon>
        <taxon>Chlorophyta</taxon>
        <taxon>core chlorophytes</taxon>
        <taxon>Trebouxiophyceae</taxon>
        <taxon>Chlorellales</taxon>
        <taxon>Chlorellaceae</taxon>
        <taxon>Chlorella clade</taxon>
        <taxon>Chlorella</taxon>
    </lineage>
</organism>
<protein>
    <recommendedName>
        <fullName evidence="4">Chromo domain-containing protein</fullName>
    </recommendedName>
</protein>
<dbReference type="InParanoid" id="E1Z2F4"/>
<dbReference type="Proteomes" id="UP000008141">
    <property type="component" value="Unassembled WGS sequence"/>
</dbReference>
<feature type="compositionally biased region" description="Low complexity" evidence="1">
    <location>
        <begin position="790"/>
        <end position="809"/>
    </location>
</feature>
<dbReference type="GeneID" id="17359196"/>
<feature type="compositionally biased region" description="Acidic residues" evidence="1">
    <location>
        <begin position="771"/>
        <end position="783"/>
    </location>
</feature>
<feature type="region of interest" description="Disordered" evidence="1">
    <location>
        <begin position="677"/>
        <end position="969"/>
    </location>
</feature>
<dbReference type="AlphaFoldDB" id="E1Z2F4"/>
<evidence type="ECO:0000313" key="3">
    <source>
        <dbReference type="Proteomes" id="UP000008141"/>
    </source>
</evidence>
<feature type="compositionally biased region" description="Acidic residues" evidence="1">
    <location>
        <begin position="938"/>
        <end position="955"/>
    </location>
</feature>
<keyword evidence="3" id="KW-1185">Reference proteome</keyword>
<gene>
    <name evidence="2" type="ORF">CHLNCDRAFT_133132</name>
</gene>
<evidence type="ECO:0008006" key="4">
    <source>
        <dbReference type="Google" id="ProtNLM"/>
    </source>
</evidence>
<feature type="region of interest" description="Disordered" evidence="1">
    <location>
        <begin position="424"/>
        <end position="444"/>
    </location>
</feature>
<feature type="compositionally biased region" description="Low complexity" evidence="1">
    <location>
        <begin position="503"/>
        <end position="515"/>
    </location>
</feature>
<feature type="compositionally biased region" description="Low complexity" evidence="1">
    <location>
        <begin position="287"/>
        <end position="310"/>
    </location>
</feature>
<accession>E1Z2F4</accession>
<feature type="compositionally biased region" description="Low complexity" evidence="1">
    <location>
        <begin position="750"/>
        <end position="770"/>
    </location>
</feature>
<sequence length="1036" mass="106354">MAGVLLAACLEAYQAQAHAMPEDAEFPTLAWEGWKEIAEKLGILGTVDSPIFRQAAAFRSPALAEPAVRQAVKIAVSADAASLKGDHVKFGAVEERLCDILSGGASLSQVPDTQAEELMLRPAKARIVLRERRRRPGRHNSVSRYEVLFHSHPHEEGTWLTQGELRRHFPDTWTEMIRDYNERKSSGRLLEPSPSDDEGEGARAAGGAGEAEAGSGAEARSDVRHPAGQQQAEGQQQRAAQQEEEGGAAAAPQHPRGQPPPHQPQEGEQARRQAPQASAGGASVLRAAVQGRGSGVSSAARRLSAAGGRLPPAQMPVAPRNIPLESQPEQEQPLHGGQGQPLPPSVLLAGVRMQPVEHQAAAAQPSTFYVLPLLPLQAASPLQPAYGSGYRAEQGEEARRFFVQPPAQAAAPAPAPAHHNARVVPHWGPPAAPAAAAGTGASGPAAQADSLLARFFQPTAQQAGAPPAYAPPLMRSVPAPQPPPGYASGAAPQAPAPIPPPGYRATAGGYAGASPLQPPQPSPARVALSPVYGSRPAAVASLLGGGGAPLAAPRPPAGYRSPGGAAPAVAPSPGGPSRVVSGQALYQALRRKRPAAAAAEGPPAAGPLPPPVAGAVQAGEQAAAAVGGGMDEQQQPAPKRQRRAAGAPPPGLAAVAAAAEAAADSAVAAAINTVAGVAAAAQQQQGEPGGLPGSGQQRLPTLAPEQAAAADASTDQGPPDEAELAFQQGLPIIASMFQNKAPSPCKLDRQGPLLPPGDQQAPQAADAAAAGEDDFFDAQEELQPEGSPRQAGAAAAPAAQAPAPLHQLLRTQADEVQWTNRYDEEGGDGADSLPDTQASSRRAAGSRSLAPALGACGSLVPNALVVQGGSGEEGGEVVPDTEEEQQVVQAQPAPAAQRGQDEAAPQPDQAQQQQQAIQRQDAEPAAAAAGRGVAEVVDLAEEEEGEEEEEDDDPDSDHNLALRIKEGTIRGAKTTEEGVELWLQWADGERAVVPAARLHSLAQADCPGCWSLQKLIQFYESKTRGGSRAKKARGGR</sequence>
<feature type="region of interest" description="Disordered" evidence="1">
    <location>
        <begin position="546"/>
        <end position="659"/>
    </location>
</feature>
<feature type="compositionally biased region" description="Low complexity" evidence="1">
    <location>
        <begin position="247"/>
        <end position="256"/>
    </location>
</feature>
<dbReference type="EMBL" id="GL433835">
    <property type="protein sequence ID" value="EFN59651.1"/>
    <property type="molecule type" value="Genomic_DNA"/>
</dbReference>
<feature type="compositionally biased region" description="Low complexity" evidence="1">
    <location>
        <begin position="838"/>
        <end position="855"/>
    </location>
</feature>
<evidence type="ECO:0000256" key="1">
    <source>
        <dbReference type="SAM" id="MobiDB-lite"/>
    </source>
</evidence>
<feature type="compositionally biased region" description="Low complexity" evidence="1">
    <location>
        <begin position="886"/>
        <end position="937"/>
    </location>
</feature>
<name>E1Z2F4_CHLVA</name>
<proteinExistence type="predicted"/>
<evidence type="ECO:0000313" key="2">
    <source>
        <dbReference type="EMBL" id="EFN59651.1"/>
    </source>
</evidence>
<feature type="compositionally biased region" description="Low complexity" evidence="1">
    <location>
        <begin position="433"/>
        <end position="444"/>
    </location>
</feature>
<feature type="compositionally biased region" description="Low complexity" evidence="1">
    <location>
        <begin position="613"/>
        <end position="625"/>
    </location>
</feature>
<dbReference type="RefSeq" id="XP_005851753.1">
    <property type="nucleotide sequence ID" value="XM_005851691.1"/>
</dbReference>
<feature type="region of interest" description="Disordered" evidence="1">
    <location>
        <begin position="462"/>
        <end position="528"/>
    </location>
</feature>
<dbReference type="OrthoDB" id="515824at2759"/>
<feature type="compositionally biased region" description="Low complexity" evidence="1">
    <location>
        <begin position="562"/>
        <end position="577"/>
    </location>
</feature>
<feature type="region of interest" description="Disordered" evidence="1">
    <location>
        <begin position="184"/>
        <end position="320"/>
    </location>
</feature>
<dbReference type="STRING" id="554065.E1Z2F4"/>
<reference evidence="2 3" key="1">
    <citation type="journal article" date="2010" name="Plant Cell">
        <title>The Chlorella variabilis NC64A genome reveals adaptation to photosymbiosis, coevolution with viruses, and cryptic sex.</title>
        <authorList>
            <person name="Blanc G."/>
            <person name="Duncan G."/>
            <person name="Agarkova I."/>
            <person name="Borodovsky M."/>
            <person name="Gurnon J."/>
            <person name="Kuo A."/>
            <person name="Lindquist E."/>
            <person name="Lucas S."/>
            <person name="Pangilinan J."/>
            <person name="Polle J."/>
            <person name="Salamov A."/>
            <person name="Terry A."/>
            <person name="Yamada T."/>
            <person name="Dunigan D.D."/>
            <person name="Grigoriev I.V."/>
            <person name="Claverie J.M."/>
            <person name="Van Etten J.L."/>
        </authorList>
    </citation>
    <scope>NUCLEOTIDE SEQUENCE [LARGE SCALE GENOMIC DNA]</scope>
    <source>
        <strain evidence="2 3">NC64A</strain>
    </source>
</reference>
<dbReference type="KEGG" id="cvr:CHLNCDRAFT_133132"/>
<feature type="compositionally biased region" description="Low complexity" evidence="1">
    <location>
        <begin position="227"/>
        <end position="240"/>
    </location>
</feature>